<evidence type="ECO:0000256" key="4">
    <source>
        <dbReference type="SAM" id="Phobius"/>
    </source>
</evidence>
<evidence type="ECO:0008006" key="8">
    <source>
        <dbReference type="Google" id="ProtNLM"/>
    </source>
</evidence>
<feature type="transmembrane region" description="Helical" evidence="4">
    <location>
        <begin position="53"/>
        <end position="72"/>
    </location>
</feature>
<dbReference type="HOGENOM" id="CLU_028923_2_1_1"/>
<reference evidence="6" key="3">
    <citation type="submission" date="2015-06" db="UniProtKB">
        <authorList>
            <consortium name="EnsemblMetazoa"/>
        </authorList>
    </citation>
    <scope>IDENTIFICATION</scope>
</reference>
<feature type="transmembrane region" description="Helical" evidence="4">
    <location>
        <begin position="161"/>
        <end position="184"/>
    </location>
</feature>
<dbReference type="GO" id="GO:0022857">
    <property type="term" value="F:transmembrane transporter activity"/>
    <property type="evidence" value="ECO:0007669"/>
    <property type="project" value="InterPro"/>
</dbReference>
<feature type="non-terminal residue" evidence="5">
    <location>
        <position position="368"/>
    </location>
</feature>
<dbReference type="OrthoDB" id="9626824at2759"/>
<dbReference type="InterPro" id="IPR011701">
    <property type="entry name" value="MFS"/>
</dbReference>
<gene>
    <name evidence="5" type="ORF">CAPTEDRAFT_83377</name>
</gene>
<dbReference type="SUPFAM" id="SSF103473">
    <property type="entry name" value="MFS general substrate transporter"/>
    <property type="match status" value="1"/>
</dbReference>
<accession>R7UXD0</accession>
<proteinExistence type="predicted"/>
<feature type="transmembrane region" description="Helical" evidence="4">
    <location>
        <begin position="346"/>
        <end position="367"/>
    </location>
</feature>
<evidence type="ECO:0000256" key="2">
    <source>
        <dbReference type="ARBA" id="ARBA00022989"/>
    </source>
</evidence>
<dbReference type="Proteomes" id="UP000014760">
    <property type="component" value="Unassembled WGS sequence"/>
</dbReference>
<evidence type="ECO:0000256" key="1">
    <source>
        <dbReference type="ARBA" id="ARBA00022692"/>
    </source>
</evidence>
<dbReference type="PANTHER" id="PTHR23121">
    <property type="entry name" value="SODIUM-DEPENDENT GLUCOSE TRANSPORTER 1"/>
    <property type="match status" value="1"/>
</dbReference>
<feature type="transmembrane region" description="Helical" evidence="4">
    <location>
        <begin position="78"/>
        <end position="104"/>
    </location>
</feature>
<organism evidence="5">
    <name type="scientific">Capitella teleta</name>
    <name type="common">Polychaete worm</name>
    <dbReference type="NCBI Taxonomy" id="283909"/>
    <lineage>
        <taxon>Eukaryota</taxon>
        <taxon>Metazoa</taxon>
        <taxon>Spiralia</taxon>
        <taxon>Lophotrochozoa</taxon>
        <taxon>Annelida</taxon>
        <taxon>Polychaeta</taxon>
        <taxon>Sedentaria</taxon>
        <taxon>Scolecida</taxon>
        <taxon>Capitellidae</taxon>
        <taxon>Capitella</taxon>
    </lineage>
</organism>
<name>R7UXD0_CAPTE</name>
<feature type="non-terminal residue" evidence="5">
    <location>
        <position position="1"/>
    </location>
</feature>
<keyword evidence="2 4" id="KW-1133">Transmembrane helix</keyword>
<feature type="transmembrane region" description="Helical" evidence="4">
    <location>
        <begin position="261"/>
        <end position="280"/>
    </location>
</feature>
<evidence type="ECO:0000313" key="6">
    <source>
        <dbReference type="EnsemblMetazoa" id="CapteP83377"/>
    </source>
</evidence>
<feature type="transmembrane region" description="Helical" evidence="4">
    <location>
        <begin position="214"/>
        <end position="241"/>
    </location>
</feature>
<keyword evidence="7" id="KW-1185">Reference proteome</keyword>
<protein>
    <recommendedName>
        <fullName evidence="8">Major facilitator superfamily (MFS) profile domain-containing protein</fullName>
    </recommendedName>
</protein>
<feature type="transmembrane region" description="Helical" evidence="4">
    <location>
        <begin position="287"/>
        <end position="305"/>
    </location>
</feature>
<reference evidence="5 7" key="2">
    <citation type="journal article" date="2013" name="Nature">
        <title>Insights into bilaterian evolution from three spiralian genomes.</title>
        <authorList>
            <person name="Simakov O."/>
            <person name="Marletaz F."/>
            <person name="Cho S.J."/>
            <person name="Edsinger-Gonzales E."/>
            <person name="Havlak P."/>
            <person name="Hellsten U."/>
            <person name="Kuo D.H."/>
            <person name="Larsson T."/>
            <person name="Lv J."/>
            <person name="Arendt D."/>
            <person name="Savage R."/>
            <person name="Osoegawa K."/>
            <person name="de Jong P."/>
            <person name="Grimwood J."/>
            <person name="Chapman J.A."/>
            <person name="Shapiro H."/>
            <person name="Aerts A."/>
            <person name="Otillar R.P."/>
            <person name="Terry A.Y."/>
            <person name="Boore J.L."/>
            <person name="Grigoriev I.V."/>
            <person name="Lindberg D.R."/>
            <person name="Seaver E.C."/>
            <person name="Weisblat D.A."/>
            <person name="Putnam N.H."/>
            <person name="Rokhsar D.S."/>
        </authorList>
    </citation>
    <scope>NUCLEOTIDE SEQUENCE</scope>
    <source>
        <strain evidence="5 7">I ESC-2004</strain>
    </source>
</reference>
<feature type="transmembrane region" description="Helical" evidence="4">
    <location>
        <begin position="116"/>
        <end position="136"/>
    </location>
</feature>
<dbReference type="Pfam" id="PF07690">
    <property type="entry name" value="MFS_1"/>
    <property type="match status" value="1"/>
</dbReference>
<keyword evidence="1 4" id="KW-0812">Transmembrane</keyword>
<dbReference type="Gene3D" id="1.20.1250.20">
    <property type="entry name" value="MFS general substrate transporter like domains"/>
    <property type="match status" value="2"/>
</dbReference>
<evidence type="ECO:0000256" key="3">
    <source>
        <dbReference type="ARBA" id="ARBA00023136"/>
    </source>
</evidence>
<dbReference type="EMBL" id="AMQN01006682">
    <property type="status" value="NOT_ANNOTATED_CDS"/>
    <property type="molecule type" value="Genomic_DNA"/>
</dbReference>
<dbReference type="EMBL" id="KB298957">
    <property type="protein sequence ID" value="ELU08562.1"/>
    <property type="molecule type" value="Genomic_DNA"/>
</dbReference>
<dbReference type="EnsemblMetazoa" id="CapteT83377">
    <property type="protein sequence ID" value="CapteP83377"/>
    <property type="gene ID" value="CapteG83377"/>
</dbReference>
<evidence type="ECO:0000313" key="5">
    <source>
        <dbReference type="EMBL" id="ELU08562.1"/>
    </source>
</evidence>
<keyword evidence="3 4" id="KW-0472">Membrane</keyword>
<sequence>GISAMLVGPTLLDLEYLASSDTATMSIVVICRSLGSILGNFVSGFLIGRINPWLMCLLVKFIGGVFLIASPWCRSVLTLTLCFIPLGFVIGFFDAVGNTMILIIWGRQNGPWMQGFHCLFSVGCLLAPLIAEPFLMEVPQDDLSNSTIQSTVFTPMETQVMYAYLISGVLTLLAGVGFTFIFFLETPRIFMAKSKDNKKEEENAPDPLESVNRVLYGIFLTFLAVMYTAYCAAEASFGVYLLTFAVKYVNWTKKKSANLTAALMGAFTAGRALGIPLVIVLRPSVIILVDLISMVSMLAILSAFVNVHDAVLWVCSIGFGFAMASFYGTGFTWTERRIGTRPRVSALILVASAIGEMSGPSMVGPIMG</sequence>
<reference evidence="7" key="1">
    <citation type="submission" date="2012-12" db="EMBL/GenBank/DDBJ databases">
        <authorList>
            <person name="Hellsten U."/>
            <person name="Grimwood J."/>
            <person name="Chapman J.A."/>
            <person name="Shapiro H."/>
            <person name="Aerts A."/>
            <person name="Otillar R.P."/>
            <person name="Terry A.Y."/>
            <person name="Boore J.L."/>
            <person name="Simakov O."/>
            <person name="Marletaz F."/>
            <person name="Cho S.-J."/>
            <person name="Edsinger-Gonzales E."/>
            <person name="Havlak P."/>
            <person name="Kuo D.-H."/>
            <person name="Larsson T."/>
            <person name="Lv J."/>
            <person name="Arendt D."/>
            <person name="Savage R."/>
            <person name="Osoegawa K."/>
            <person name="de Jong P."/>
            <person name="Lindberg D.R."/>
            <person name="Seaver E.C."/>
            <person name="Weisblat D.A."/>
            <person name="Putnam N.H."/>
            <person name="Grigoriev I.V."/>
            <person name="Rokhsar D.S."/>
        </authorList>
    </citation>
    <scope>NUCLEOTIDE SEQUENCE</scope>
    <source>
        <strain evidence="7">I ESC-2004</strain>
    </source>
</reference>
<feature type="transmembrane region" description="Helical" evidence="4">
    <location>
        <begin position="311"/>
        <end position="334"/>
    </location>
</feature>
<dbReference type="AlphaFoldDB" id="R7UXD0"/>
<feature type="transmembrane region" description="Helical" evidence="4">
    <location>
        <begin position="23"/>
        <end position="46"/>
    </location>
</feature>
<dbReference type="OMA" id="CHMANTE"/>
<evidence type="ECO:0000313" key="7">
    <source>
        <dbReference type="Proteomes" id="UP000014760"/>
    </source>
</evidence>
<dbReference type="InterPro" id="IPR036259">
    <property type="entry name" value="MFS_trans_sf"/>
</dbReference>
<dbReference type="PANTHER" id="PTHR23121:SF9">
    <property type="entry name" value="SODIUM-DEPENDENT GLUCOSE TRANSPORTER 1"/>
    <property type="match status" value="1"/>
</dbReference>